<keyword evidence="5 9" id="KW-0548">Nucleotidyltransferase</keyword>
<dbReference type="InterPro" id="IPR022637">
    <property type="entry name" value="DNA_polIII_beta_cen"/>
</dbReference>
<dbReference type="GO" id="GO:0009360">
    <property type="term" value="C:DNA polymerase III complex"/>
    <property type="evidence" value="ECO:0007669"/>
    <property type="project" value="InterPro"/>
</dbReference>
<dbReference type="Pfam" id="PF02768">
    <property type="entry name" value="DNA_pol3_beta_3"/>
    <property type="match status" value="1"/>
</dbReference>
<evidence type="ECO:0000256" key="9">
    <source>
        <dbReference type="PIRNR" id="PIRNR000804"/>
    </source>
</evidence>
<dbReference type="InterPro" id="IPR022634">
    <property type="entry name" value="DNA_polIII_beta_N"/>
</dbReference>
<comment type="similarity">
    <text evidence="2 9">Belongs to the beta sliding clamp family.</text>
</comment>
<dbReference type="Gene3D" id="3.70.10.10">
    <property type="match status" value="1"/>
</dbReference>
<keyword evidence="7 9" id="KW-0239">DNA-directed DNA polymerase</keyword>
<dbReference type="Proteomes" id="UP000231162">
    <property type="component" value="Unassembled WGS sequence"/>
</dbReference>
<dbReference type="GO" id="GO:0005737">
    <property type="term" value="C:cytoplasm"/>
    <property type="evidence" value="ECO:0007669"/>
    <property type="project" value="UniProtKB-SubCell"/>
</dbReference>
<keyword evidence="3 9" id="KW-0963">Cytoplasm</keyword>
<keyword evidence="6 9" id="KW-0235">DNA replication</keyword>
<dbReference type="PANTHER" id="PTHR30478">
    <property type="entry name" value="DNA POLYMERASE III SUBUNIT BETA"/>
    <property type="match status" value="1"/>
</dbReference>
<feature type="domain" description="DNA polymerase III beta sliding clamp N-terminal" evidence="10">
    <location>
        <begin position="1"/>
        <end position="118"/>
    </location>
</feature>
<evidence type="ECO:0000256" key="2">
    <source>
        <dbReference type="ARBA" id="ARBA00010752"/>
    </source>
</evidence>
<evidence type="ECO:0000256" key="4">
    <source>
        <dbReference type="ARBA" id="ARBA00022679"/>
    </source>
</evidence>
<evidence type="ECO:0000259" key="10">
    <source>
        <dbReference type="Pfam" id="PF00712"/>
    </source>
</evidence>
<dbReference type="SMART" id="SM00480">
    <property type="entry name" value="POL3Bc"/>
    <property type="match status" value="1"/>
</dbReference>
<evidence type="ECO:0000256" key="5">
    <source>
        <dbReference type="ARBA" id="ARBA00022695"/>
    </source>
</evidence>
<dbReference type="GO" id="GO:0008408">
    <property type="term" value="F:3'-5' exonuclease activity"/>
    <property type="evidence" value="ECO:0007669"/>
    <property type="project" value="InterPro"/>
</dbReference>
<dbReference type="PANTHER" id="PTHR30478:SF0">
    <property type="entry name" value="BETA SLIDING CLAMP"/>
    <property type="match status" value="1"/>
</dbReference>
<comment type="subcellular location">
    <subcellularLocation>
        <location evidence="1 9">Cytoplasm</location>
    </subcellularLocation>
</comment>
<feature type="domain" description="DNA polymerase III beta sliding clamp central" evidence="11">
    <location>
        <begin position="127"/>
        <end position="242"/>
    </location>
</feature>
<evidence type="ECO:0000256" key="6">
    <source>
        <dbReference type="ARBA" id="ARBA00022705"/>
    </source>
</evidence>
<dbReference type="InterPro" id="IPR046938">
    <property type="entry name" value="DNA_clamp_sf"/>
</dbReference>
<protein>
    <recommendedName>
        <fullName evidence="9">Beta sliding clamp</fullName>
    </recommendedName>
</protein>
<accession>A0A2M6R916</accession>
<comment type="subunit">
    <text evidence="9">Forms a ring-shaped head-to-tail homodimer around DNA.</text>
</comment>
<organism evidence="13 14">
    <name type="scientific">Candidatus Berkelbacteria bacterium CG10_big_fil_rev_8_21_14_0_10_43_14</name>
    <dbReference type="NCBI Taxonomy" id="1974515"/>
    <lineage>
        <taxon>Bacteria</taxon>
        <taxon>Candidatus Berkelbacteria</taxon>
    </lineage>
</organism>
<keyword evidence="8" id="KW-0238">DNA-binding</keyword>
<dbReference type="Gene3D" id="3.10.150.10">
    <property type="entry name" value="DNA Polymerase III, subunit A, domain 2"/>
    <property type="match status" value="1"/>
</dbReference>
<dbReference type="GO" id="GO:0006271">
    <property type="term" value="P:DNA strand elongation involved in DNA replication"/>
    <property type="evidence" value="ECO:0007669"/>
    <property type="project" value="TreeGrafter"/>
</dbReference>
<evidence type="ECO:0000313" key="14">
    <source>
        <dbReference type="Proteomes" id="UP000231162"/>
    </source>
</evidence>
<dbReference type="AlphaFoldDB" id="A0A2M6R916"/>
<dbReference type="GO" id="GO:0003677">
    <property type="term" value="F:DNA binding"/>
    <property type="evidence" value="ECO:0007669"/>
    <property type="project" value="UniProtKB-UniRule"/>
</dbReference>
<evidence type="ECO:0000259" key="12">
    <source>
        <dbReference type="Pfam" id="PF02768"/>
    </source>
</evidence>
<name>A0A2M6R916_9BACT</name>
<comment type="function">
    <text evidence="9">Confers DNA tethering and processivity to DNA polymerases and other proteins. Acts as a clamp, forming a ring around DNA (a reaction catalyzed by the clamp-loading complex) which diffuses in an ATP-independent manner freely and bidirectionally along dsDNA. Initially characterized for its ability to contact the catalytic subunit of DNA polymerase III (Pol III), a complex, multichain enzyme responsible for most of the replicative synthesis in bacteria; Pol III exhibits 3'-5' exonuclease proofreading activity. The beta chain is required for initiation of replication as well as for processivity of DNA replication.</text>
</comment>
<evidence type="ECO:0000256" key="8">
    <source>
        <dbReference type="ARBA" id="ARBA00023125"/>
    </source>
</evidence>
<evidence type="ECO:0000259" key="11">
    <source>
        <dbReference type="Pfam" id="PF02767"/>
    </source>
</evidence>
<evidence type="ECO:0000256" key="1">
    <source>
        <dbReference type="ARBA" id="ARBA00004496"/>
    </source>
</evidence>
<dbReference type="SUPFAM" id="SSF55979">
    <property type="entry name" value="DNA clamp"/>
    <property type="match status" value="3"/>
</dbReference>
<reference evidence="14" key="1">
    <citation type="submission" date="2017-09" db="EMBL/GenBank/DDBJ databases">
        <title>Depth-based differentiation of microbial function through sediment-hosted aquifers and enrichment of novel symbionts in the deep terrestrial subsurface.</title>
        <authorList>
            <person name="Probst A.J."/>
            <person name="Ladd B."/>
            <person name="Jarett J.K."/>
            <person name="Geller-Mcgrath D.E."/>
            <person name="Sieber C.M.K."/>
            <person name="Emerson J.B."/>
            <person name="Anantharaman K."/>
            <person name="Thomas B.C."/>
            <person name="Malmstrom R."/>
            <person name="Stieglmeier M."/>
            <person name="Klingl A."/>
            <person name="Woyke T."/>
            <person name="Ryan C.M."/>
            <person name="Banfield J.F."/>
        </authorList>
    </citation>
    <scope>NUCLEOTIDE SEQUENCE [LARGE SCALE GENOMIC DNA]</scope>
</reference>
<gene>
    <name evidence="13" type="primary">dnaN</name>
    <name evidence="13" type="ORF">COT79_00890</name>
</gene>
<sequence>MHISCMQENLAKGVSAVSRIVGVRSTLPILSNMLLSTDKGRLKIAGTDLEIALVVFIGAKVEKEGSITVPARLLADFVSSNQDKTINLLVENTQITAKSDHVTAHLHGLDAEDFPLIPDVTSDESYQIKPSDLKEVINQVVFATALDETRPVLTGVLCVIHGSTLTLVATDSYRLAERTIPLMKPAPKDVSCIIPARTLSEVGRLLELSLESVTLTIAQTQVSFSFGNCTLISRILEGTYPDYEQIIPKKATTTAQVSIGALQSALKLASSFSRDISHNIRIVFIPDSPTTISATSANMGDTSNTVEGTTTGETLEIACNAKFILDILAVMPGDSVTIKCAGKVSPLMLIPSSRVDYRTLVMPLKLDD</sequence>
<dbReference type="InterPro" id="IPR001001">
    <property type="entry name" value="DNA_polIII_beta"/>
</dbReference>
<comment type="caution">
    <text evidence="13">The sequence shown here is derived from an EMBL/GenBank/DDBJ whole genome shotgun (WGS) entry which is preliminary data.</text>
</comment>
<dbReference type="GO" id="GO:0003887">
    <property type="term" value="F:DNA-directed DNA polymerase activity"/>
    <property type="evidence" value="ECO:0007669"/>
    <property type="project" value="UniProtKB-UniRule"/>
</dbReference>
<dbReference type="NCBIfam" id="TIGR00663">
    <property type="entry name" value="dnan"/>
    <property type="match status" value="1"/>
</dbReference>
<evidence type="ECO:0000313" key="13">
    <source>
        <dbReference type="EMBL" id="PIS07114.1"/>
    </source>
</evidence>
<dbReference type="PIRSF" id="PIRSF000804">
    <property type="entry name" value="DNA_pol_III_b"/>
    <property type="match status" value="1"/>
</dbReference>
<dbReference type="EMBL" id="PEZX01000015">
    <property type="protein sequence ID" value="PIS07114.1"/>
    <property type="molecule type" value="Genomic_DNA"/>
</dbReference>
<evidence type="ECO:0000256" key="3">
    <source>
        <dbReference type="ARBA" id="ARBA00022490"/>
    </source>
</evidence>
<feature type="domain" description="DNA polymerase III beta sliding clamp C-terminal" evidence="12">
    <location>
        <begin position="245"/>
        <end position="364"/>
    </location>
</feature>
<proteinExistence type="inferred from homology"/>
<dbReference type="CDD" id="cd00140">
    <property type="entry name" value="beta_clamp"/>
    <property type="match status" value="1"/>
</dbReference>
<evidence type="ECO:0000256" key="7">
    <source>
        <dbReference type="ARBA" id="ARBA00022932"/>
    </source>
</evidence>
<dbReference type="Pfam" id="PF02767">
    <property type="entry name" value="DNA_pol3_beta_2"/>
    <property type="match status" value="1"/>
</dbReference>
<dbReference type="Pfam" id="PF00712">
    <property type="entry name" value="DNA_pol3_beta"/>
    <property type="match status" value="1"/>
</dbReference>
<keyword evidence="4 9" id="KW-0808">Transferase</keyword>
<dbReference type="InterPro" id="IPR022635">
    <property type="entry name" value="DNA_polIII_beta_C"/>
</dbReference>